<reference evidence="2 3" key="1">
    <citation type="submission" date="2017-07" db="EMBL/GenBank/DDBJ databases">
        <title>Genome sequence of the Sordaria macrospora wild type strain R19027.</title>
        <authorList>
            <person name="Nowrousian M."/>
            <person name="Teichert I."/>
            <person name="Kueck U."/>
        </authorList>
    </citation>
    <scope>NUCLEOTIDE SEQUENCE [LARGE SCALE GENOMIC DNA]</scope>
    <source>
        <strain evidence="2 3">R19027</strain>
        <tissue evidence="2">Mycelium</tissue>
    </source>
</reference>
<evidence type="ECO:0000256" key="1">
    <source>
        <dbReference type="SAM" id="MobiDB-lite"/>
    </source>
</evidence>
<sequence length="408" mass="43473">MGRSGYDISGFYEGGGSSNPNKQLTQQKKPTSDDPTMPKESKPSKKTGKAPAKPSPPPQSSPGPSSSAGGSGRASQPQPPAKDKGDSRFIQYNSFGSQVNVGCFISKNQPPPLLPPPGAIGKAAKGKEKRSHRFSPFARPPNPKEPTFSVAPPPPPPALPPMSLLPSTSKAGDLWESAKKLSISGGPSAPPQPPRGAARAPPPPKPVEALSSVPRHLGGSIPAAQAVQQYLAQQPSHRAVQSQQQQRGREPPTSVPRNRWAFRSRPEDQQPLQPSSSCVAVPVPAASDLGPQGPGTHHVVRVRDEAAGTAASQMPIHSFDWVCCFCHRNNNEMQHPLQCTNPACLHVRVRDNRPPPERGTRTTSTMTYRHQARTPGVEVCPDCTDVAYTFVVGRREAVPVPNLLGAPR</sequence>
<gene>
    <name evidence="2" type="ORF">SMACR_03548</name>
</gene>
<name>A0A8S8ZZD4_SORMA</name>
<feature type="compositionally biased region" description="Basic and acidic residues" evidence="1">
    <location>
        <begin position="351"/>
        <end position="360"/>
    </location>
</feature>
<feature type="compositionally biased region" description="Low complexity" evidence="1">
    <location>
        <begin position="62"/>
        <end position="76"/>
    </location>
</feature>
<feature type="compositionally biased region" description="Pro residues" evidence="1">
    <location>
        <begin position="151"/>
        <end position="160"/>
    </location>
</feature>
<dbReference type="VEuPathDB" id="FungiDB:SMAC_03548"/>
<dbReference type="EMBL" id="NMPR01000006">
    <property type="protein sequence ID" value="KAA8636164.1"/>
    <property type="molecule type" value="Genomic_DNA"/>
</dbReference>
<comment type="caution">
    <text evidence="2">The sequence shown here is derived from an EMBL/GenBank/DDBJ whole genome shotgun (WGS) entry which is preliminary data.</text>
</comment>
<dbReference type="AlphaFoldDB" id="A0A8S8ZZD4"/>
<feature type="compositionally biased region" description="Basic and acidic residues" evidence="1">
    <location>
        <begin position="30"/>
        <end position="43"/>
    </location>
</feature>
<feature type="compositionally biased region" description="Polar residues" evidence="1">
    <location>
        <begin position="90"/>
        <end position="100"/>
    </location>
</feature>
<accession>A0A8S8ZZD4</accession>
<evidence type="ECO:0000313" key="2">
    <source>
        <dbReference type="EMBL" id="KAA8636164.1"/>
    </source>
</evidence>
<proteinExistence type="predicted"/>
<evidence type="ECO:0000313" key="3">
    <source>
        <dbReference type="Proteomes" id="UP000433876"/>
    </source>
</evidence>
<feature type="compositionally biased region" description="Polar residues" evidence="1">
    <location>
        <begin position="235"/>
        <end position="246"/>
    </location>
</feature>
<dbReference type="Proteomes" id="UP000433876">
    <property type="component" value="Unassembled WGS sequence"/>
</dbReference>
<feature type="region of interest" description="Disordered" evidence="1">
    <location>
        <begin position="1"/>
        <end position="217"/>
    </location>
</feature>
<feature type="compositionally biased region" description="Polar residues" evidence="1">
    <location>
        <begin position="18"/>
        <end position="29"/>
    </location>
</feature>
<organism evidence="2 3">
    <name type="scientific">Sordaria macrospora</name>
    <dbReference type="NCBI Taxonomy" id="5147"/>
    <lineage>
        <taxon>Eukaryota</taxon>
        <taxon>Fungi</taxon>
        <taxon>Dikarya</taxon>
        <taxon>Ascomycota</taxon>
        <taxon>Pezizomycotina</taxon>
        <taxon>Sordariomycetes</taxon>
        <taxon>Sordariomycetidae</taxon>
        <taxon>Sordariales</taxon>
        <taxon>Sordariaceae</taxon>
        <taxon>Sordaria</taxon>
    </lineage>
</organism>
<feature type="compositionally biased region" description="Pro residues" evidence="1">
    <location>
        <begin position="188"/>
        <end position="206"/>
    </location>
</feature>
<feature type="region of interest" description="Disordered" evidence="1">
    <location>
        <begin position="351"/>
        <end position="370"/>
    </location>
</feature>
<protein>
    <submittedName>
        <fullName evidence="2">Uncharacterized protein</fullName>
    </submittedName>
</protein>
<feature type="region of interest" description="Disordered" evidence="1">
    <location>
        <begin position="230"/>
        <end position="259"/>
    </location>
</feature>
<feature type="compositionally biased region" description="Pro residues" evidence="1">
    <location>
        <begin position="109"/>
        <end position="118"/>
    </location>
</feature>